<name>X1LYJ1_9ZZZZ</name>
<dbReference type="InterPro" id="IPR002104">
    <property type="entry name" value="Integrase_catalytic"/>
</dbReference>
<dbReference type="PROSITE" id="PS51898">
    <property type="entry name" value="TYR_RECOMBINASE"/>
    <property type="match status" value="1"/>
</dbReference>
<dbReference type="InterPro" id="IPR013762">
    <property type="entry name" value="Integrase-like_cat_sf"/>
</dbReference>
<sequence length="159" mass="18089">EGTLLIQNTKFHKSRILPLSSSVAGEVYNYLTLRSKERLPMDTTSPLILNSCANKAYTGTGLSSNFSALSTALKIFTREGKTPRIHDFRHTFAVRVLEGWYQKGEDVQAKLPFLSTYMGHVCIKSTYYYLKFIEGISLQASTRFYENFGKIITKNLKEE</sequence>
<feature type="non-terminal residue" evidence="3">
    <location>
        <position position="1"/>
    </location>
</feature>
<dbReference type="GO" id="GO:0003677">
    <property type="term" value="F:DNA binding"/>
    <property type="evidence" value="ECO:0007669"/>
    <property type="project" value="InterPro"/>
</dbReference>
<keyword evidence="1" id="KW-0233">DNA recombination</keyword>
<dbReference type="EMBL" id="BARV01008993">
    <property type="protein sequence ID" value="GAI10886.1"/>
    <property type="molecule type" value="Genomic_DNA"/>
</dbReference>
<dbReference type="AlphaFoldDB" id="X1LYJ1"/>
<protein>
    <recommendedName>
        <fullName evidence="2">Tyr recombinase domain-containing protein</fullName>
    </recommendedName>
</protein>
<dbReference type="Gene3D" id="1.10.443.10">
    <property type="entry name" value="Intergrase catalytic core"/>
    <property type="match status" value="1"/>
</dbReference>
<feature type="domain" description="Tyr recombinase" evidence="2">
    <location>
        <begin position="1"/>
        <end position="143"/>
    </location>
</feature>
<dbReference type="GO" id="GO:0015074">
    <property type="term" value="P:DNA integration"/>
    <property type="evidence" value="ECO:0007669"/>
    <property type="project" value="InterPro"/>
</dbReference>
<evidence type="ECO:0000256" key="1">
    <source>
        <dbReference type="ARBA" id="ARBA00023172"/>
    </source>
</evidence>
<proteinExistence type="predicted"/>
<gene>
    <name evidence="3" type="ORF">S06H3_17901</name>
</gene>
<reference evidence="3" key="1">
    <citation type="journal article" date="2014" name="Front. Microbiol.">
        <title>High frequency of phylogenetically diverse reductive dehalogenase-homologous genes in deep subseafloor sedimentary metagenomes.</title>
        <authorList>
            <person name="Kawai M."/>
            <person name="Futagami T."/>
            <person name="Toyoda A."/>
            <person name="Takaki Y."/>
            <person name="Nishi S."/>
            <person name="Hori S."/>
            <person name="Arai W."/>
            <person name="Tsubouchi T."/>
            <person name="Morono Y."/>
            <person name="Uchiyama I."/>
            <person name="Ito T."/>
            <person name="Fujiyama A."/>
            <person name="Inagaki F."/>
            <person name="Takami H."/>
        </authorList>
    </citation>
    <scope>NUCLEOTIDE SEQUENCE</scope>
    <source>
        <strain evidence="3">Expedition CK06-06</strain>
    </source>
</reference>
<organism evidence="3">
    <name type="scientific">marine sediment metagenome</name>
    <dbReference type="NCBI Taxonomy" id="412755"/>
    <lineage>
        <taxon>unclassified sequences</taxon>
        <taxon>metagenomes</taxon>
        <taxon>ecological metagenomes</taxon>
    </lineage>
</organism>
<dbReference type="SUPFAM" id="SSF56349">
    <property type="entry name" value="DNA breaking-rejoining enzymes"/>
    <property type="match status" value="1"/>
</dbReference>
<evidence type="ECO:0000313" key="3">
    <source>
        <dbReference type="EMBL" id="GAI10886.1"/>
    </source>
</evidence>
<evidence type="ECO:0000259" key="2">
    <source>
        <dbReference type="PROSITE" id="PS51898"/>
    </source>
</evidence>
<dbReference type="GO" id="GO:0006310">
    <property type="term" value="P:DNA recombination"/>
    <property type="evidence" value="ECO:0007669"/>
    <property type="project" value="UniProtKB-KW"/>
</dbReference>
<comment type="caution">
    <text evidence="3">The sequence shown here is derived from an EMBL/GenBank/DDBJ whole genome shotgun (WGS) entry which is preliminary data.</text>
</comment>
<dbReference type="InterPro" id="IPR011010">
    <property type="entry name" value="DNA_brk_join_enz"/>
</dbReference>
<accession>X1LYJ1</accession>